<dbReference type="InParanoid" id="A0A409YCA9"/>
<evidence type="ECO:0000256" key="2">
    <source>
        <dbReference type="SAM" id="MobiDB-lite"/>
    </source>
</evidence>
<feature type="compositionally biased region" description="Low complexity" evidence="2">
    <location>
        <begin position="1"/>
        <end position="11"/>
    </location>
</feature>
<proteinExistence type="inferred from homology"/>
<dbReference type="Pfam" id="PF00722">
    <property type="entry name" value="Glyco_hydro_16"/>
    <property type="match status" value="1"/>
</dbReference>
<dbReference type="SUPFAM" id="SSF49899">
    <property type="entry name" value="Concanavalin A-like lectins/glucanases"/>
    <property type="match status" value="1"/>
</dbReference>
<evidence type="ECO:0000256" key="1">
    <source>
        <dbReference type="ARBA" id="ARBA00006865"/>
    </source>
</evidence>
<feature type="compositionally biased region" description="Polar residues" evidence="2">
    <location>
        <begin position="63"/>
        <end position="87"/>
    </location>
</feature>
<dbReference type="AlphaFoldDB" id="A0A409YCA9"/>
<dbReference type="InterPro" id="IPR013320">
    <property type="entry name" value="ConA-like_dom_sf"/>
</dbReference>
<name>A0A409YCA9_9AGAR</name>
<dbReference type="Gene3D" id="2.60.120.200">
    <property type="match status" value="1"/>
</dbReference>
<keyword evidence="3" id="KW-0812">Transmembrane</keyword>
<feature type="domain" description="GH16" evidence="4">
    <location>
        <begin position="258"/>
        <end position="548"/>
    </location>
</feature>
<organism evidence="5 6">
    <name type="scientific">Panaeolus cyanescens</name>
    <dbReference type="NCBI Taxonomy" id="181874"/>
    <lineage>
        <taxon>Eukaryota</taxon>
        <taxon>Fungi</taxon>
        <taxon>Dikarya</taxon>
        <taxon>Basidiomycota</taxon>
        <taxon>Agaricomycotina</taxon>
        <taxon>Agaricomycetes</taxon>
        <taxon>Agaricomycetidae</taxon>
        <taxon>Agaricales</taxon>
        <taxon>Agaricineae</taxon>
        <taxon>Galeropsidaceae</taxon>
        <taxon>Panaeolus</taxon>
    </lineage>
</organism>
<dbReference type="GO" id="GO:0004553">
    <property type="term" value="F:hydrolase activity, hydrolyzing O-glycosyl compounds"/>
    <property type="evidence" value="ECO:0007669"/>
    <property type="project" value="InterPro"/>
</dbReference>
<protein>
    <recommendedName>
        <fullName evidence="4">GH16 domain-containing protein</fullName>
    </recommendedName>
</protein>
<dbReference type="EMBL" id="NHTK01001300">
    <property type="protein sequence ID" value="PPR00634.1"/>
    <property type="molecule type" value="Genomic_DNA"/>
</dbReference>
<comment type="similarity">
    <text evidence="1">Belongs to the glycosyl hydrolase 16 family.</text>
</comment>
<accession>A0A409YCA9</accession>
<dbReference type="PANTHER" id="PTHR10963:SF55">
    <property type="entry name" value="GLYCOSIDE HYDROLASE FAMILY 16 PROTEIN"/>
    <property type="match status" value="1"/>
</dbReference>
<gene>
    <name evidence="5" type="ORF">CVT24_005480</name>
</gene>
<dbReference type="OrthoDB" id="4781at2759"/>
<evidence type="ECO:0000313" key="5">
    <source>
        <dbReference type="EMBL" id="PPR00634.1"/>
    </source>
</evidence>
<dbReference type="PANTHER" id="PTHR10963">
    <property type="entry name" value="GLYCOSYL HYDROLASE-RELATED"/>
    <property type="match status" value="1"/>
</dbReference>
<dbReference type="InterPro" id="IPR000757">
    <property type="entry name" value="Beta-glucanase-like"/>
</dbReference>
<evidence type="ECO:0000313" key="6">
    <source>
        <dbReference type="Proteomes" id="UP000284842"/>
    </source>
</evidence>
<evidence type="ECO:0000256" key="3">
    <source>
        <dbReference type="SAM" id="Phobius"/>
    </source>
</evidence>
<keyword evidence="3" id="KW-1133">Transmembrane helix</keyword>
<dbReference type="InterPro" id="IPR050546">
    <property type="entry name" value="Glycosyl_Hydrlase_16"/>
</dbReference>
<feature type="transmembrane region" description="Helical" evidence="3">
    <location>
        <begin position="170"/>
        <end position="192"/>
    </location>
</feature>
<reference evidence="5 6" key="1">
    <citation type="journal article" date="2018" name="Evol. Lett.">
        <title>Horizontal gene cluster transfer increased hallucinogenic mushroom diversity.</title>
        <authorList>
            <person name="Reynolds H.T."/>
            <person name="Vijayakumar V."/>
            <person name="Gluck-Thaler E."/>
            <person name="Korotkin H.B."/>
            <person name="Matheny P.B."/>
            <person name="Slot J.C."/>
        </authorList>
    </citation>
    <scope>NUCLEOTIDE SEQUENCE [LARGE SCALE GENOMIC DNA]</scope>
    <source>
        <strain evidence="5 6">2629</strain>
    </source>
</reference>
<sequence>MPSTTTPTSTESRTHRPPPSSFTFPFQSHAGNPDPGTHIPGTRRRSLDVDDLRKPFAPFMAETQRSSTPESNLSRTESSNSLYKQSAAANIPRNSSVHSFRAPFLSPSSRPSSTVWTPPTYTLQSPNISTTALPLSKSKPPLPSTRLPAPLEKHEKPWLQRPQKGERASYFLTLSFLFLGIAGAAILCWRGVADVLLLDESKLCLVMDDDFSSESLNTDNWSLDVQLGGFGNGQFEMTTDTSDNLHLQNSQLYITPTLTSQALPNLDIFNGANFTLPGCTSRNASACRAVSNAQAGLVINPVRSARIHTQGKKSIRFGKVEVRAKLPTGDWLWPAIWMLPVNSTYGAWPASGEIDIVEARGNTAAYKAQGNNFVRASLNYGPIASGPLLNQIFGWFGLKRTNYAAAFHTYTLEWTEDWIRIYVDSRLHKMLEVKLKKKGKGSSMWGLGNFPQTARNHSDSLVVVQDPWEGRGGIAPYDQDFYLIMNLAVGGTSGWFPDNVGNKPWFDGSLTAMRDFARAQDTWSATWPESVDDRSMRVDYVKMWTKCR</sequence>
<evidence type="ECO:0000259" key="4">
    <source>
        <dbReference type="PROSITE" id="PS51762"/>
    </source>
</evidence>
<dbReference type="Proteomes" id="UP000284842">
    <property type="component" value="Unassembled WGS sequence"/>
</dbReference>
<keyword evidence="3" id="KW-0472">Membrane</keyword>
<feature type="region of interest" description="Disordered" evidence="2">
    <location>
        <begin position="1"/>
        <end position="87"/>
    </location>
</feature>
<comment type="caution">
    <text evidence="5">The sequence shown here is derived from an EMBL/GenBank/DDBJ whole genome shotgun (WGS) entry which is preliminary data.</text>
</comment>
<feature type="region of interest" description="Disordered" evidence="2">
    <location>
        <begin position="130"/>
        <end position="149"/>
    </location>
</feature>
<keyword evidence="6" id="KW-1185">Reference proteome</keyword>
<feature type="compositionally biased region" description="Basic and acidic residues" evidence="2">
    <location>
        <begin position="45"/>
        <end position="54"/>
    </location>
</feature>
<dbReference type="PROSITE" id="PS51762">
    <property type="entry name" value="GH16_2"/>
    <property type="match status" value="1"/>
</dbReference>
<dbReference type="STRING" id="181874.A0A409YCA9"/>
<dbReference type="GO" id="GO:0005975">
    <property type="term" value="P:carbohydrate metabolic process"/>
    <property type="evidence" value="ECO:0007669"/>
    <property type="project" value="InterPro"/>
</dbReference>